<dbReference type="OrthoDB" id="429597at2759"/>
<evidence type="ECO:0000313" key="3">
    <source>
        <dbReference type="Proteomes" id="UP000708208"/>
    </source>
</evidence>
<evidence type="ECO:0000313" key="2">
    <source>
        <dbReference type="EMBL" id="CAG7688096.1"/>
    </source>
</evidence>
<feature type="non-terminal residue" evidence="2">
    <location>
        <position position="1"/>
    </location>
</feature>
<comment type="caution">
    <text evidence="2">The sequence shown here is derived from an EMBL/GenBank/DDBJ whole genome shotgun (WGS) entry which is preliminary data.</text>
</comment>
<protein>
    <recommendedName>
        <fullName evidence="1">Mononegavirus-type SAM-dependent 2'-O-MTase domain-containing protein</fullName>
    </recommendedName>
</protein>
<dbReference type="GO" id="GO:0004483">
    <property type="term" value="F:methyltransferase cap1 activity"/>
    <property type="evidence" value="ECO:0007669"/>
    <property type="project" value="TreeGrafter"/>
</dbReference>
<keyword evidence="3" id="KW-1185">Reference proteome</keyword>
<dbReference type="Pfam" id="PF01728">
    <property type="entry name" value="FtsJ"/>
    <property type="match status" value="1"/>
</dbReference>
<dbReference type="GO" id="GO:0032259">
    <property type="term" value="P:methylation"/>
    <property type="evidence" value="ECO:0007669"/>
    <property type="project" value="InterPro"/>
</dbReference>
<dbReference type="InterPro" id="IPR002877">
    <property type="entry name" value="RNA_MeTrfase_FtsJ_dom"/>
</dbReference>
<dbReference type="InterPro" id="IPR050851">
    <property type="entry name" value="mRNA_Cap_2O-Ribose_MeTrfase"/>
</dbReference>
<dbReference type="AlphaFoldDB" id="A0A8J2J7N4"/>
<gene>
    <name evidence="2" type="ORF">AFUS01_LOCUS3329</name>
</gene>
<accession>A0A8J2J7N4</accession>
<proteinExistence type="predicted"/>
<feature type="non-terminal residue" evidence="2">
    <location>
        <position position="58"/>
    </location>
</feature>
<sequence>FFECNSISKLYLLSCFFEEVEVIKPTMSKEGNSEVYIVCRGFAGQSFLAKERLVLLEF</sequence>
<dbReference type="GO" id="GO:0005737">
    <property type="term" value="C:cytoplasm"/>
    <property type="evidence" value="ECO:0007669"/>
    <property type="project" value="TreeGrafter"/>
</dbReference>
<feature type="domain" description="Mononegavirus-type SAM-dependent 2'-O-MTase" evidence="1">
    <location>
        <begin position="1"/>
        <end position="38"/>
    </location>
</feature>
<dbReference type="EMBL" id="CAJVCH010019998">
    <property type="protein sequence ID" value="CAG7688096.1"/>
    <property type="molecule type" value="Genomic_DNA"/>
</dbReference>
<reference evidence="2" key="1">
    <citation type="submission" date="2021-06" db="EMBL/GenBank/DDBJ databases">
        <authorList>
            <person name="Hodson N. C."/>
            <person name="Mongue J. A."/>
            <person name="Jaron S. K."/>
        </authorList>
    </citation>
    <scope>NUCLEOTIDE SEQUENCE</scope>
</reference>
<name>A0A8J2J7N4_9HEXA</name>
<dbReference type="PROSITE" id="PS51590">
    <property type="entry name" value="SAM_MT_MNV_L"/>
    <property type="match status" value="1"/>
</dbReference>
<dbReference type="PANTHER" id="PTHR16121">
    <property type="entry name" value="CAP-SPECIFIC MRNA (NUCLEOSIDE-2'-O-)-METHYLTRANSFERASE 1-RELATED"/>
    <property type="match status" value="1"/>
</dbReference>
<dbReference type="Proteomes" id="UP000708208">
    <property type="component" value="Unassembled WGS sequence"/>
</dbReference>
<dbReference type="InterPro" id="IPR025786">
    <property type="entry name" value="Mononega_L_MeTrfase"/>
</dbReference>
<dbReference type="GO" id="GO:0006370">
    <property type="term" value="P:7-methylguanosine mRNA capping"/>
    <property type="evidence" value="ECO:0007669"/>
    <property type="project" value="TreeGrafter"/>
</dbReference>
<dbReference type="PANTHER" id="PTHR16121:SF2">
    <property type="entry name" value="CAP-SPECIFIC MRNA (NUCLEOSIDE-2'-O-)-METHYLTRANSFERASE 2"/>
    <property type="match status" value="1"/>
</dbReference>
<dbReference type="GO" id="GO:0005634">
    <property type="term" value="C:nucleus"/>
    <property type="evidence" value="ECO:0007669"/>
    <property type="project" value="TreeGrafter"/>
</dbReference>
<evidence type="ECO:0000259" key="1">
    <source>
        <dbReference type="PROSITE" id="PS51590"/>
    </source>
</evidence>
<organism evidence="2 3">
    <name type="scientific">Allacma fusca</name>
    <dbReference type="NCBI Taxonomy" id="39272"/>
    <lineage>
        <taxon>Eukaryota</taxon>
        <taxon>Metazoa</taxon>
        <taxon>Ecdysozoa</taxon>
        <taxon>Arthropoda</taxon>
        <taxon>Hexapoda</taxon>
        <taxon>Collembola</taxon>
        <taxon>Symphypleona</taxon>
        <taxon>Sminthuridae</taxon>
        <taxon>Allacma</taxon>
    </lineage>
</organism>